<dbReference type="Proteomes" id="UP000644548">
    <property type="component" value="Unassembled WGS sequence"/>
</dbReference>
<feature type="domain" description="Helicase ATP-binding" evidence="3">
    <location>
        <begin position="830"/>
        <end position="1101"/>
    </location>
</feature>
<reference evidence="6" key="1">
    <citation type="journal article" date="2019" name="Int. J. Syst. Evol. Microbiol.">
        <title>The Global Catalogue of Microorganisms (GCM) 10K type strain sequencing project: providing services to taxonomists for standard genome sequencing and annotation.</title>
        <authorList>
            <consortium name="The Broad Institute Genomics Platform"/>
            <consortium name="The Broad Institute Genome Sequencing Center for Infectious Disease"/>
            <person name="Wu L."/>
            <person name="Ma J."/>
        </authorList>
    </citation>
    <scope>NUCLEOTIDE SEQUENCE [LARGE SCALE GENOMIC DNA]</scope>
    <source>
        <strain evidence="6">JCM 31405</strain>
    </source>
</reference>
<evidence type="ECO:0008006" key="7">
    <source>
        <dbReference type="Google" id="ProtNLM"/>
    </source>
</evidence>
<dbReference type="RefSeq" id="WP_229784042.1">
    <property type="nucleotide sequence ID" value="NZ_BMQN01000011.1"/>
</dbReference>
<feature type="domain" description="Helicase C-terminal" evidence="4">
    <location>
        <begin position="1239"/>
        <end position="1408"/>
    </location>
</feature>
<evidence type="ECO:0000313" key="5">
    <source>
        <dbReference type="EMBL" id="GGS03351.1"/>
    </source>
</evidence>
<dbReference type="PROSITE" id="PS51194">
    <property type="entry name" value="HELICASE_CTER"/>
    <property type="match status" value="1"/>
</dbReference>
<dbReference type="InterPro" id="IPR002052">
    <property type="entry name" value="DNA_methylase_N6_adenine_CS"/>
</dbReference>
<dbReference type="PROSITE" id="PS51192">
    <property type="entry name" value="HELICASE_ATP_BIND_1"/>
    <property type="match status" value="1"/>
</dbReference>
<dbReference type="InterPro" id="IPR003356">
    <property type="entry name" value="DNA_methylase_A-5"/>
</dbReference>
<evidence type="ECO:0000256" key="2">
    <source>
        <dbReference type="SAM" id="MobiDB-lite"/>
    </source>
</evidence>
<evidence type="ECO:0000259" key="3">
    <source>
        <dbReference type="PROSITE" id="PS51192"/>
    </source>
</evidence>
<dbReference type="InterPro" id="IPR027417">
    <property type="entry name" value="P-loop_NTPase"/>
</dbReference>
<dbReference type="PROSITE" id="PS00092">
    <property type="entry name" value="N6_MTASE"/>
    <property type="match status" value="1"/>
</dbReference>
<sequence>MARDQVTGPVGHMSLISLFDAVTPAAQPARKASQGKVKSKGAAHPTQAAPAVVTADPALEAFRMRSAPTYAPAATAERYGVEALPTVSTDARLKANQAVRDILARGVTPADHAALRAWSGEGGLGEHSASTSAFYTPEALVRVAFKLCQRIGSTRRVLEFSCGGGAFIARTPMGSEVVGVELDETSAAVAQALHPHATIWNVPFETYATQSEDAPFDLVIGNPPFGTRGAQARLHRPDLRQAHWYFVLEGLRRLAPGGVMAVVVPESMLRLDGDRAQREALIDLAHPVLLSAVPEGAFRAAGAGVTTVLMILRRHDAGVTEALHALTSDEQAQLREHRLTANGALRQLVDGEGVFYRSGKEWKLQPTYEPLGTPRHQAKITEGRFGDPMYSGPLRIDQDELAKYLDFRAKSILTLPGTLAAIQTLLGADVEARARQARPTAHPIADGTISACGTYRFQGGHWQYGSHLSNPAVLSALSVAQAVTAARSRHQSAARDAALRAHEAHLVTHGAYDLTLLRRAAKSAPALHALVEANGDVPALLREVSVKAPPITPGTVGEVAQQLEAYGLLTVAALAQYAHVTDGEAAAHLLAQYAFTGHTWEASSTYYRGRAHEKARLAETLAADHTGTERQALLQQAQTCRERALWVDITDMTLEARDPLIPEHVLADWVNANLGTCVAIKRNSWDADGAPVNLIQAVRGEHGVTLRLRNALDDELARQERQAISAGRVRELEAYLNFRTPVEPVVNQDVKTPEQITAERHAHQARAVQFERQLAAHFRTWLLGSEHVGTVELTLNEHRYGLLTATPDMRPLTLPRYQGPLAHPFQAGHVRTAARMDGVIMDFSVGLGKTLSALMLAELLLQSGRARLASVVVPLSRLGDWVMNAATALPGLRVSVIGGEPVRAPDGSVALDEDGEPRVLTDTGDRRRAKIAALLTSPPDLVIMTYEAFEMIPMLEETRKRFVREDETLMSALATTTTFDERHRKMGGHRALATAEKFTQRHLGRVKVATSTDVPFEALGIDAVLWDEAHALKNTYAAPAVYGDSSPKFLGGGGESNRALDGNHKARFVRERGGCTVALSATWFTNSPLEIWNMLSLVTDALPAYGITNVQAFTARFCVIEPRLITLPEGDVEFRSCVVGFRNLDELRAIIGQHVIRETEDTCQMHDRVGMPLPPLTTVEHLFDLHPVVQDAYDAEQATISEAESDGEKHLFSIFSRLSKLTLHPPLMNVQAPNARFAACVEACLAARAQGGRNVVFMYTGGEGGLTYTALRDQLIAAGYPAGEIEIITASTHQGGERLTVERRFRRGVLTCVIGSSVIEQGGNYQGATDLHHLDYPHHHMAFVQRIGRGRRQGTWVKEIRNHVYFARGSFDVIRFQNMMGKKGWAQQVFDPTLTSCENTDVGFDGEELAVMLSRDPDATRHAIRTKREARQAESHAASLLADLTVIREYLEALSLLEKRDRTARGREHGPSTQDVAGINRLVTALRGLHGQVQALRAAANPMAALTRLQQPILWVEGLPIHAGLTFEHQGNPVTVRDLRGGDTGVRVTDVGGNLDLIAPVDLARARHVQPTRAEGAYGAEGLTRLRAELQERILSADVAPQVPTQPAAPIQPAPAQETAQVPEIQPVPLVAAADPVETTPTPRPAPTVRTAQRPPLRLRYGLTVTEQLPTRPAQVYAIQGDTLTPGAVDGCPLVIVEYRAERDVRMVTLVFPDSTRAAQTRTLLRQHDPRVRARMDQLLLAAI</sequence>
<gene>
    <name evidence="5" type="ORF">GCM10008960_32470</name>
</gene>
<feature type="region of interest" description="Disordered" evidence="2">
    <location>
        <begin position="30"/>
        <end position="49"/>
    </location>
</feature>
<keyword evidence="1" id="KW-0680">Restriction system</keyword>
<accession>A0ABQ2S6V1</accession>
<comment type="caution">
    <text evidence="5">The sequence shown here is derived from an EMBL/GenBank/DDBJ whole genome shotgun (WGS) entry which is preliminary data.</text>
</comment>
<dbReference type="InterPro" id="IPR001650">
    <property type="entry name" value="Helicase_C-like"/>
</dbReference>
<evidence type="ECO:0000256" key="1">
    <source>
        <dbReference type="ARBA" id="ARBA00022747"/>
    </source>
</evidence>
<dbReference type="SUPFAM" id="SSF53335">
    <property type="entry name" value="S-adenosyl-L-methionine-dependent methyltransferases"/>
    <property type="match status" value="1"/>
</dbReference>
<dbReference type="PANTHER" id="PTHR41313:SF1">
    <property type="entry name" value="DNA METHYLASE ADENINE-SPECIFIC DOMAIN-CONTAINING PROTEIN"/>
    <property type="match status" value="1"/>
</dbReference>
<organism evidence="5 6">
    <name type="scientific">Deinococcus sedimenti</name>
    <dbReference type="NCBI Taxonomy" id="1867090"/>
    <lineage>
        <taxon>Bacteria</taxon>
        <taxon>Thermotogati</taxon>
        <taxon>Deinococcota</taxon>
        <taxon>Deinococci</taxon>
        <taxon>Deinococcales</taxon>
        <taxon>Deinococcaceae</taxon>
        <taxon>Deinococcus</taxon>
    </lineage>
</organism>
<dbReference type="InterPro" id="IPR029063">
    <property type="entry name" value="SAM-dependent_MTases_sf"/>
</dbReference>
<evidence type="ECO:0000259" key="4">
    <source>
        <dbReference type="PROSITE" id="PS51194"/>
    </source>
</evidence>
<dbReference type="PRINTS" id="PR00507">
    <property type="entry name" value="N12N6MTFRASE"/>
</dbReference>
<dbReference type="InterPro" id="IPR052933">
    <property type="entry name" value="DNA_Protect_Modify"/>
</dbReference>
<proteinExistence type="predicted"/>
<dbReference type="Gene3D" id="3.40.50.300">
    <property type="entry name" value="P-loop containing nucleotide triphosphate hydrolases"/>
    <property type="match status" value="2"/>
</dbReference>
<dbReference type="Pfam" id="PF02384">
    <property type="entry name" value="N6_Mtase"/>
    <property type="match status" value="1"/>
</dbReference>
<dbReference type="InterPro" id="IPR014001">
    <property type="entry name" value="Helicase_ATP-bd"/>
</dbReference>
<name>A0ABQ2S6V1_9DEIO</name>
<dbReference type="CDD" id="cd02440">
    <property type="entry name" value="AdoMet_MTases"/>
    <property type="match status" value="1"/>
</dbReference>
<dbReference type="Pfam" id="PF00271">
    <property type="entry name" value="Helicase_C"/>
    <property type="match status" value="1"/>
</dbReference>
<dbReference type="Gene3D" id="3.40.50.150">
    <property type="entry name" value="Vaccinia Virus protein VP39"/>
    <property type="match status" value="1"/>
</dbReference>
<keyword evidence="6" id="KW-1185">Reference proteome</keyword>
<protein>
    <recommendedName>
        <fullName evidence="7">Site-specific DNA-methyltransferase (adenine-specific)</fullName>
    </recommendedName>
</protein>
<dbReference type="PANTHER" id="PTHR41313">
    <property type="entry name" value="ADENINE-SPECIFIC METHYLTRANSFERASE"/>
    <property type="match status" value="1"/>
</dbReference>
<dbReference type="EMBL" id="BMQN01000011">
    <property type="protein sequence ID" value="GGS03351.1"/>
    <property type="molecule type" value="Genomic_DNA"/>
</dbReference>
<evidence type="ECO:0000313" key="6">
    <source>
        <dbReference type="Proteomes" id="UP000644548"/>
    </source>
</evidence>
<dbReference type="SUPFAM" id="SSF52540">
    <property type="entry name" value="P-loop containing nucleoside triphosphate hydrolases"/>
    <property type="match status" value="2"/>
</dbReference>